<dbReference type="Gene3D" id="3.10.100.10">
    <property type="entry name" value="Mannose-Binding Protein A, subunit A"/>
    <property type="match status" value="1"/>
</dbReference>
<reference evidence="4" key="2">
    <citation type="submission" date="2025-09" db="UniProtKB">
        <authorList>
            <consortium name="Ensembl"/>
        </authorList>
    </citation>
    <scope>IDENTIFICATION</scope>
</reference>
<dbReference type="InterPro" id="IPR016186">
    <property type="entry name" value="C-type_lectin-like/link_sf"/>
</dbReference>
<evidence type="ECO:0000259" key="3">
    <source>
        <dbReference type="PROSITE" id="PS50041"/>
    </source>
</evidence>
<proteinExistence type="predicted"/>
<evidence type="ECO:0000313" key="4">
    <source>
        <dbReference type="Ensembl" id="ENSCVAP00000028857.1"/>
    </source>
</evidence>
<dbReference type="SUPFAM" id="SSF56436">
    <property type="entry name" value="C-type lectin-like"/>
    <property type="match status" value="1"/>
</dbReference>
<dbReference type="CDD" id="cd03590">
    <property type="entry name" value="CLECT_DC-SIGN_like"/>
    <property type="match status" value="1"/>
</dbReference>
<dbReference type="PANTHER" id="PTHR22803">
    <property type="entry name" value="MANNOSE, PHOSPHOLIPASE, LECTIN RECEPTOR RELATED"/>
    <property type="match status" value="1"/>
</dbReference>
<dbReference type="Proteomes" id="UP000265020">
    <property type="component" value="Unassembled WGS sequence"/>
</dbReference>
<reference evidence="4" key="1">
    <citation type="submission" date="2025-08" db="UniProtKB">
        <authorList>
            <consortium name="Ensembl"/>
        </authorList>
    </citation>
    <scope>IDENTIFICATION</scope>
</reference>
<dbReference type="SMART" id="SM00034">
    <property type="entry name" value="CLECT"/>
    <property type="match status" value="1"/>
</dbReference>
<evidence type="ECO:0000256" key="2">
    <source>
        <dbReference type="ARBA" id="ARBA00023157"/>
    </source>
</evidence>
<dbReference type="InterPro" id="IPR033989">
    <property type="entry name" value="CD209-like_CTLD"/>
</dbReference>
<dbReference type="OMA" id="ITNENTW"/>
<protein>
    <recommendedName>
        <fullName evidence="3">C-type lectin domain-containing protein</fullName>
    </recommendedName>
</protein>
<dbReference type="Pfam" id="PF00059">
    <property type="entry name" value="Lectin_C"/>
    <property type="match status" value="1"/>
</dbReference>
<organism evidence="4 5">
    <name type="scientific">Cyprinodon variegatus</name>
    <name type="common">Sheepshead minnow</name>
    <dbReference type="NCBI Taxonomy" id="28743"/>
    <lineage>
        <taxon>Eukaryota</taxon>
        <taxon>Metazoa</taxon>
        <taxon>Chordata</taxon>
        <taxon>Craniata</taxon>
        <taxon>Vertebrata</taxon>
        <taxon>Euteleostomi</taxon>
        <taxon>Actinopterygii</taxon>
        <taxon>Neopterygii</taxon>
        <taxon>Teleostei</taxon>
        <taxon>Neoteleostei</taxon>
        <taxon>Acanthomorphata</taxon>
        <taxon>Ovalentaria</taxon>
        <taxon>Atherinomorphae</taxon>
        <taxon>Cyprinodontiformes</taxon>
        <taxon>Cyprinodontidae</taxon>
        <taxon>Cyprinodon</taxon>
    </lineage>
</organism>
<dbReference type="GO" id="GO:0030246">
    <property type="term" value="F:carbohydrate binding"/>
    <property type="evidence" value="ECO:0007669"/>
    <property type="project" value="UniProtKB-KW"/>
</dbReference>
<keyword evidence="5" id="KW-1185">Reference proteome</keyword>
<dbReference type="PROSITE" id="PS50041">
    <property type="entry name" value="C_TYPE_LECTIN_2"/>
    <property type="match status" value="1"/>
</dbReference>
<dbReference type="PROSITE" id="PS00615">
    <property type="entry name" value="C_TYPE_LECTIN_1"/>
    <property type="match status" value="1"/>
</dbReference>
<feature type="domain" description="C-type lectin" evidence="3">
    <location>
        <begin position="15"/>
        <end position="133"/>
    </location>
</feature>
<evidence type="ECO:0000313" key="5">
    <source>
        <dbReference type="Proteomes" id="UP000265020"/>
    </source>
</evidence>
<dbReference type="InterPro" id="IPR016187">
    <property type="entry name" value="CTDL_fold"/>
</dbReference>
<dbReference type="AlphaFoldDB" id="A0A3Q2E9I4"/>
<dbReference type="Ensembl" id="ENSCVAT00000030808.1">
    <property type="protein sequence ID" value="ENSCVAP00000028857.1"/>
    <property type="gene ID" value="ENSCVAG00000016199.1"/>
</dbReference>
<accession>A0A3Q2E9I4</accession>
<dbReference type="InterPro" id="IPR018378">
    <property type="entry name" value="C-type_lectin_CS"/>
</dbReference>
<dbReference type="InterPro" id="IPR001304">
    <property type="entry name" value="C-type_lectin-like"/>
</dbReference>
<dbReference type="GeneTree" id="ENSGT01030000234575"/>
<sequence length="135" mass="15523">MLFLEKKCPKGWNMFGHSCYFFSTNPGSWEEGRNDCKNRGGDLVVIDDANEQRFVSTFANKAAWIGLNDKVTEGSWKWVDETSLYLANWEEDQPDNGGGDPEWGEEDCIHVRDDNKASWNDLSCEISLFWICEKV</sequence>
<name>A0A3Q2E9I4_CYPVA</name>
<keyword evidence="2" id="KW-1015">Disulfide bond</keyword>
<dbReference type="InterPro" id="IPR050111">
    <property type="entry name" value="C-type_lectin/snaclec_domain"/>
</dbReference>
<keyword evidence="1" id="KW-0430">Lectin</keyword>
<evidence type="ECO:0000256" key="1">
    <source>
        <dbReference type="ARBA" id="ARBA00022734"/>
    </source>
</evidence>